<comment type="caution">
    <text evidence="1">The sequence shown here is derived from an EMBL/GenBank/DDBJ whole genome shotgun (WGS) entry which is preliminary data.</text>
</comment>
<proteinExistence type="predicted"/>
<accession>A0AA39JD62</accession>
<evidence type="ECO:0008006" key="3">
    <source>
        <dbReference type="Google" id="ProtNLM"/>
    </source>
</evidence>
<dbReference type="EMBL" id="JAUEPT010000036">
    <property type="protein sequence ID" value="KAK0439857.1"/>
    <property type="molecule type" value="Genomic_DNA"/>
</dbReference>
<protein>
    <recommendedName>
        <fullName evidence="3">Heterokaryon incompatibility domain-containing protein</fullName>
    </recommendedName>
</protein>
<sequence length="461" mass="53341">MAYGRLRQIWHTDNWNTKRAQVCKWEEEDQEERRKALVGNRIVDARLNPRRLWDLVSNRVVPWWCLGVDWICRHPLSFRPISHAWMDEKDRANAWTPINGYEWPAPMPKNANLKLIRIEMLNLGAEYTWLDILCLRQEGGPGEHMRTEEWKLDVPTIGAVYDDDNEVVCYLSGLGRPFNFSLKEGDLDSDRSWFRRAWTLQEIGKSRVIAGDTPDGPMHAERKDGKYETKLLNRFHKQWESMDDVQYDVFGALQSMQKRVSTNPVDKVAGLASVMQSSFIPAYYESESLEDAWTALVNSMQDWCRGQLFFLCPEPGNTGKKWRPSWDQVMMPLVYDHFPAVEVGRDETRNEDSCASWCIEGLVRGLAVVEEGDRRGQLIVKGKGRKRHSFKITAAHTYPIPEDTYTLIDACSELESPHTGWIVGRSLPGGMFEKVSVLEAWSLEEWVKLDGNAEERRYILI</sequence>
<gene>
    <name evidence="1" type="ORF">EV421DRAFT_831653</name>
</gene>
<reference evidence="1" key="1">
    <citation type="submission" date="2023-06" db="EMBL/GenBank/DDBJ databases">
        <authorList>
            <consortium name="Lawrence Berkeley National Laboratory"/>
            <person name="Ahrendt S."/>
            <person name="Sahu N."/>
            <person name="Indic B."/>
            <person name="Wong-Bajracharya J."/>
            <person name="Merenyi Z."/>
            <person name="Ke H.-M."/>
            <person name="Monk M."/>
            <person name="Kocsube S."/>
            <person name="Drula E."/>
            <person name="Lipzen A."/>
            <person name="Balint B."/>
            <person name="Henrissat B."/>
            <person name="Andreopoulos B."/>
            <person name="Martin F.M."/>
            <person name="Harder C.B."/>
            <person name="Rigling D."/>
            <person name="Ford K.L."/>
            <person name="Foster G.D."/>
            <person name="Pangilinan J."/>
            <person name="Papanicolaou A."/>
            <person name="Barry K."/>
            <person name="LaButti K."/>
            <person name="Viragh M."/>
            <person name="Koriabine M."/>
            <person name="Yan M."/>
            <person name="Riley R."/>
            <person name="Champramary S."/>
            <person name="Plett K.L."/>
            <person name="Tsai I.J."/>
            <person name="Slot J."/>
            <person name="Sipos G."/>
            <person name="Plett J."/>
            <person name="Nagy L.G."/>
            <person name="Grigoriev I.V."/>
        </authorList>
    </citation>
    <scope>NUCLEOTIDE SEQUENCE</scope>
    <source>
        <strain evidence="1">FPL87.14</strain>
    </source>
</reference>
<dbReference type="AlphaFoldDB" id="A0AA39JD62"/>
<dbReference type="Proteomes" id="UP001175226">
    <property type="component" value="Unassembled WGS sequence"/>
</dbReference>
<evidence type="ECO:0000313" key="1">
    <source>
        <dbReference type="EMBL" id="KAK0439857.1"/>
    </source>
</evidence>
<organism evidence="1 2">
    <name type="scientific">Armillaria borealis</name>
    <dbReference type="NCBI Taxonomy" id="47425"/>
    <lineage>
        <taxon>Eukaryota</taxon>
        <taxon>Fungi</taxon>
        <taxon>Dikarya</taxon>
        <taxon>Basidiomycota</taxon>
        <taxon>Agaricomycotina</taxon>
        <taxon>Agaricomycetes</taxon>
        <taxon>Agaricomycetidae</taxon>
        <taxon>Agaricales</taxon>
        <taxon>Marasmiineae</taxon>
        <taxon>Physalacriaceae</taxon>
        <taxon>Armillaria</taxon>
    </lineage>
</organism>
<name>A0AA39JD62_9AGAR</name>
<keyword evidence="2" id="KW-1185">Reference proteome</keyword>
<evidence type="ECO:0000313" key="2">
    <source>
        <dbReference type="Proteomes" id="UP001175226"/>
    </source>
</evidence>